<dbReference type="GO" id="GO:0030170">
    <property type="term" value="F:pyridoxal phosphate binding"/>
    <property type="evidence" value="ECO:0007669"/>
    <property type="project" value="TreeGrafter"/>
</dbReference>
<dbReference type="Gene3D" id="3.90.1150.10">
    <property type="entry name" value="Aspartate Aminotransferase, domain 1"/>
    <property type="match status" value="1"/>
</dbReference>
<name>E6PZZ3_9ZZZZ</name>
<accession>E6PZZ3</accession>
<proteinExistence type="predicted"/>
<organism evidence="1">
    <name type="scientific">mine drainage metagenome</name>
    <dbReference type="NCBI Taxonomy" id="410659"/>
    <lineage>
        <taxon>unclassified sequences</taxon>
        <taxon>metagenomes</taxon>
        <taxon>ecological metagenomes</taxon>
    </lineage>
</organism>
<dbReference type="InterPro" id="IPR015421">
    <property type="entry name" value="PyrdxlP-dep_Trfase_major"/>
</dbReference>
<sequence>MTVRIPLSSPDITEAEIEAVTAVLRTNSLSLGPKLEEFEALLAERHHATAAIAVSSGTAALHLAIRALNIGEHDEVIVPSFTFIAVANALLYEGAVPVFVDIDPLTLNMDPSLVEAAITSRTRAILIVHTFGIPAELDVLCQIAQRHHLYIIEDACEAIGATFHGKPVGTFGDISVFGFYPNKQITTGEGGALLVRDTQLADRIRAMRNQGRYPSDNWFQHSELGFNYRLSELACALGIVQLKRIESILAARASVAAHYHQRLADVPAIQRPIAHFPDRTISWFVYVIRFSSQAPVGIRDCVMNGLAEQGIASARYFAPIHLQSAYAKFTQAHRSFLPVTEAVARQALALPFFNQLAPEKVEIVTEAVLSILGSP</sequence>
<comment type="caution">
    <text evidence="1">The sequence shown here is derived from an EMBL/GenBank/DDBJ whole genome shotgun (WGS) entry which is preliminary data.</text>
</comment>
<dbReference type="InterPro" id="IPR000653">
    <property type="entry name" value="DegT/StrS_aminotransferase"/>
</dbReference>
<dbReference type="InterPro" id="IPR015424">
    <property type="entry name" value="PyrdxlP-dep_Trfase"/>
</dbReference>
<dbReference type="InterPro" id="IPR015422">
    <property type="entry name" value="PyrdxlP-dep_Trfase_small"/>
</dbReference>
<dbReference type="PIRSF" id="PIRSF000390">
    <property type="entry name" value="PLP_StrS"/>
    <property type="match status" value="1"/>
</dbReference>
<dbReference type="GO" id="GO:0008483">
    <property type="term" value="F:transaminase activity"/>
    <property type="evidence" value="ECO:0007669"/>
    <property type="project" value="TreeGrafter"/>
</dbReference>
<dbReference type="Gene3D" id="3.40.640.10">
    <property type="entry name" value="Type I PLP-dependent aspartate aminotransferase-like (Major domain)"/>
    <property type="match status" value="1"/>
</dbReference>
<evidence type="ECO:0000313" key="1">
    <source>
        <dbReference type="EMBL" id="CBI00502.1"/>
    </source>
</evidence>
<reference evidence="1" key="1">
    <citation type="submission" date="2009-10" db="EMBL/GenBank/DDBJ databases">
        <title>Diversity of trophic interactions inside an arsenic-rich microbial ecosystem.</title>
        <authorList>
            <person name="Bertin P.N."/>
            <person name="Heinrich-Salmeron A."/>
            <person name="Pelletier E."/>
            <person name="Goulhen-Chollet F."/>
            <person name="Arsene-Ploetze F."/>
            <person name="Gallien S."/>
            <person name="Calteau A."/>
            <person name="Vallenet D."/>
            <person name="Casiot C."/>
            <person name="Chane-Woon-Ming B."/>
            <person name="Giloteaux L."/>
            <person name="Barakat M."/>
            <person name="Bonnefoy V."/>
            <person name="Bruneel O."/>
            <person name="Chandler M."/>
            <person name="Cleiss J."/>
            <person name="Duran R."/>
            <person name="Elbaz-Poulichet F."/>
            <person name="Fonknechten N."/>
            <person name="Lauga B."/>
            <person name="Mornico D."/>
            <person name="Ortet P."/>
            <person name="Schaeffer C."/>
            <person name="Siguier P."/>
            <person name="Alexander Thil Smith A."/>
            <person name="Van Dorsselaer A."/>
            <person name="Weissenbach J."/>
            <person name="Medigue C."/>
            <person name="Le Paslier D."/>
        </authorList>
    </citation>
    <scope>NUCLEOTIDE SEQUENCE</scope>
</reference>
<dbReference type="Pfam" id="PF01041">
    <property type="entry name" value="DegT_DnrJ_EryC1"/>
    <property type="match status" value="1"/>
</dbReference>
<dbReference type="PANTHER" id="PTHR30244">
    <property type="entry name" value="TRANSAMINASE"/>
    <property type="match status" value="1"/>
</dbReference>
<dbReference type="EMBL" id="CABN01000145">
    <property type="protein sequence ID" value="CBI00502.1"/>
    <property type="molecule type" value="Genomic_DNA"/>
</dbReference>
<dbReference type="GO" id="GO:0000271">
    <property type="term" value="P:polysaccharide biosynthetic process"/>
    <property type="evidence" value="ECO:0007669"/>
    <property type="project" value="TreeGrafter"/>
</dbReference>
<dbReference type="PANTHER" id="PTHR30244:SF39">
    <property type="entry name" value="BLR3650 PROTEIN"/>
    <property type="match status" value="1"/>
</dbReference>
<dbReference type="SUPFAM" id="SSF53383">
    <property type="entry name" value="PLP-dependent transferases"/>
    <property type="match status" value="1"/>
</dbReference>
<gene>
    <name evidence="1" type="primary">WecE</name>
    <name evidence="1" type="ORF">CARN3_0040</name>
</gene>
<dbReference type="CDD" id="cd00616">
    <property type="entry name" value="AHBA_syn"/>
    <property type="match status" value="1"/>
</dbReference>
<protein>
    <submittedName>
        <fullName evidence="1">Predicted pyridoxal phosphate-dependent enzyme</fullName>
    </submittedName>
</protein>
<dbReference type="AlphaFoldDB" id="E6PZZ3"/>